<keyword evidence="6 10" id="KW-0067">ATP-binding</keyword>
<protein>
    <submittedName>
        <fullName evidence="10">ABC transporter ATP-binding protein</fullName>
    </submittedName>
</protein>
<dbReference type="InterPro" id="IPR003439">
    <property type="entry name" value="ABC_transporter-like_ATP-bd"/>
</dbReference>
<dbReference type="SMART" id="SM00382">
    <property type="entry name" value="AAA"/>
    <property type="match status" value="1"/>
</dbReference>
<evidence type="ECO:0000256" key="5">
    <source>
        <dbReference type="ARBA" id="ARBA00022741"/>
    </source>
</evidence>
<gene>
    <name evidence="10" type="ORF">ENR23_11660</name>
</gene>
<feature type="domain" description="ABC transporter" evidence="9">
    <location>
        <begin position="259"/>
        <end position="503"/>
    </location>
</feature>
<evidence type="ECO:0000256" key="1">
    <source>
        <dbReference type="ARBA" id="ARBA00004202"/>
    </source>
</evidence>
<evidence type="ECO:0000256" key="8">
    <source>
        <dbReference type="ARBA" id="ARBA00023136"/>
    </source>
</evidence>
<dbReference type="PROSITE" id="PS50893">
    <property type="entry name" value="ABC_TRANSPORTER_2"/>
    <property type="match status" value="2"/>
</dbReference>
<comment type="caution">
    <text evidence="10">The sequence shown here is derived from an EMBL/GenBank/DDBJ whole genome shotgun (WGS) entry which is preliminary data.</text>
</comment>
<evidence type="ECO:0000256" key="6">
    <source>
        <dbReference type="ARBA" id="ARBA00022840"/>
    </source>
</evidence>
<keyword evidence="4" id="KW-0677">Repeat</keyword>
<name>A0A832I2Q4_UNCEI</name>
<dbReference type="AlphaFoldDB" id="A0A832I2Q4"/>
<dbReference type="Pfam" id="PF00005">
    <property type="entry name" value="ABC_tran"/>
    <property type="match status" value="2"/>
</dbReference>
<keyword evidence="5" id="KW-0547">Nucleotide-binding</keyword>
<reference evidence="10" key="1">
    <citation type="journal article" date="2020" name="mSystems">
        <title>Genome- and Community-Level Interaction Insights into Carbon Utilization and Element Cycling Functions of Hydrothermarchaeota in Hydrothermal Sediment.</title>
        <authorList>
            <person name="Zhou Z."/>
            <person name="Liu Y."/>
            <person name="Xu W."/>
            <person name="Pan J."/>
            <person name="Luo Z.H."/>
            <person name="Li M."/>
        </authorList>
    </citation>
    <scope>NUCLEOTIDE SEQUENCE [LARGE SCALE GENOMIC DNA]</scope>
    <source>
        <strain evidence="10">SpSt-381</strain>
    </source>
</reference>
<dbReference type="Gene3D" id="3.40.50.300">
    <property type="entry name" value="P-loop containing nucleotide triphosphate hydrolases"/>
    <property type="match status" value="2"/>
</dbReference>
<evidence type="ECO:0000313" key="10">
    <source>
        <dbReference type="EMBL" id="HGZ44054.1"/>
    </source>
</evidence>
<keyword evidence="2" id="KW-0813">Transport</keyword>
<proteinExistence type="predicted"/>
<evidence type="ECO:0000259" key="9">
    <source>
        <dbReference type="PROSITE" id="PS50893"/>
    </source>
</evidence>
<dbReference type="CDD" id="cd03215">
    <property type="entry name" value="ABC_Carb_Monos_II"/>
    <property type="match status" value="1"/>
</dbReference>
<dbReference type="GO" id="GO:0005524">
    <property type="term" value="F:ATP binding"/>
    <property type="evidence" value="ECO:0007669"/>
    <property type="project" value="UniProtKB-KW"/>
</dbReference>
<keyword evidence="8" id="KW-0472">Membrane</keyword>
<sequence length="507" mass="53766">MSQPAVALRGIVRRCGAVLANDDVSLELFPGEIHALVGENGAGKTTLMRVLYGLLPPERGVIERAGRPQRIHSPADAMRLGIGMVHQHFMLVDTLTVAENVVLGREPVRAGVALAREAAEREVAELSRRYRLAVDPAARVRALSVGAQQRVEILKALRGGARVLALDEPTAVLTPQEVDELFDVLRALRAEGAAICLITHKLAEVTALADRVTVLRAGRVVGRGPIAEMPAGRIAELMVGRPVAPLHARADRAPGAVRLAARGLRVADDRGLEAVRGVSFEVRGGEIVGIAGVEGNGQHELVECLAGLRRPRAGTVEINGRAPARHDPAAHAAAGLAHVPSDRLRRGLVPGMTLAENLVLGRQRARDVGRGPWLGPRALARHAAPRLAEFDVRPADPRLAAERLSGGNQQKLVAARELSRGAPVVLAAHPTRGVDLGAVEFLHRRLLAERDAGRAVLLVSSDLAEILALADRILVLFEGRVVLETRPAATDERALGLAMTGRAGSAA</sequence>
<dbReference type="EMBL" id="DSQF01000022">
    <property type="protein sequence ID" value="HGZ44054.1"/>
    <property type="molecule type" value="Genomic_DNA"/>
</dbReference>
<evidence type="ECO:0000256" key="2">
    <source>
        <dbReference type="ARBA" id="ARBA00022448"/>
    </source>
</evidence>
<evidence type="ECO:0000256" key="7">
    <source>
        <dbReference type="ARBA" id="ARBA00022967"/>
    </source>
</evidence>
<keyword evidence="3" id="KW-1003">Cell membrane</keyword>
<dbReference type="FunFam" id="3.40.50.300:FF:000127">
    <property type="entry name" value="Ribose import ATP-binding protein RbsA"/>
    <property type="match status" value="1"/>
</dbReference>
<dbReference type="SUPFAM" id="SSF52540">
    <property type="entry name" value="P-loop containing nucleoside triphosphate hydrolases"/>
    <property type="match status" value="2"/>
</dbReference>
<dbReference type="InterPro" id="IPR050107">
    <property type="entry name" value="ABC_carbohydrate_import_ATPase"/>
</dbReference>
<organism evidence="10">
    <name type="scientific">Eiseniibacteriota bacterium</name>
    <dbReference type="NCBI Taxonomy" id="2212470"/>
    <lineage>
        <taxon>Bacteria</taxon>
        <taxon>Candidatus Eiseniibacteriota</taxon>
    </lineage>
</organism>
<dbReference type="CDD" id="cd03216">
    <property type="entry name" value="ABC_Carb_Monos_I"/>
    <property type="match status" value="1"/>
</dbReference>
<dbReference type="PANTHER" id="PTHR43790">
    <property type="entry name" value="CARBOHYDRATE TRANSPORT ATP-BINDING PROTEIN MG119-RELATED"/>
    <property type="match status" value="1"/>
</dbReference>
<evidence type="ECO:0000256" key="4">
    <source>
        <dbReference type="ARBA" id="ARBA00022737"/>
    </source>
</evidence>
<comment type="subcellular location">
    <subcellularLocation>
        <location evidence="1">Cell membrane</location>
        <topology evidence="1">Peripheral membrane protein</topology>
    </subcellularLocation>
</comment>
<dbReference type="GO" id="GO:0016887">
    <property type="term" value="F:ATP hydrolysis activity"/>
    <property type="evidence" value="ECO:0007669"/>
    <property type="project" value="InterPro"/>
</dbReference>
<dbReference type="PANTHER" id="PTHR43790:SF9">
    <property type="entry name" value="GALACTOFURANOSE TRANSPORTER ATP-BINDING PROTEIN YTFR"/>
    <property type="match status" value="1"/>
</dbReference>
<dbReference type="GO" id="GO:0005886">
    <property type="term" value="C:plasma membrane"/>
    <property type="evidence" value="ECO:0007669"/>
    <property type="project" value="UniProtKB-SubCell"/>
</dbReference>
<accession>A0A832I2Q4</accession>
<dbReference type="InterPro" id="IPR027417">
    <property type="entry name" value="P-loop_NTPase"/>
</dbReference>
<evidence type="ECO:0000256" key="3">
    <source>
        <dbReference type="ARBA" id="ARBA00022475"/>
    </source>
</evidence>
<dbReference type="InterPro" id="IPR003593">
    <property type="entry name" value="AAA+_ATPase"/>
</dbReference>
<keyword evidence="7" id="KW-1278">Translocase</keyword>
<feature type="domain" description="ABC transporter" evidence="9">
    <location>
        <begin position="6"/>
        <end position="242"/>
    </location>
</feature>